<dbReference type="PIRSF" id="PIRSF021320">
    <property type="entry name" value="DUF984"/>
    <property type="match status" value="1"/>
</dbReference>
<keyword evidence="3" id="KW-1185">Reference proteome</keyword>
<proteinExistence type="predicted"/>
<comment type="caution">
    <text evidence="2">The sequence shown here is derived from an EMBL/GenBank/DDBJ whole genome shotgun (WGS) entry which is preliminary data.</text>
</comment>
<accession>A0A4R1HP04</accession>
<evidence type="ECO:0000313" key="3">
    <source>
        <dbReference type="Proteomes" id="UP000295030"/>
    </source>
</evidence>
<protein>
    <submittedName>
        <fullName evidence="2">Uncharacterized protein YhfF</fullName>
    </submittedName>
</protein>
<sequence>MAKRFAMTSLIGRWFVERGKSLRYPARMQPSLGQLWARYRAVNADAPMEAPAAFHFCDNAEDANLCLALVLAGVKRATATSLAEVRLARAALPQPGEFFLVTDWAGEARAVIRTISVEIRRFSEVDEEFARLEGEGDGTLAWWREAHLAYYRRVLAGSGHVVDGDLEIACERFERVFPA</sequence>
<dbReference type="SMART" id="SM01022">
    <property type="entry name" value="ASCH"/>
    <property type="match status" value="1"/>
</dbReference>
<dbReference type="InterPro" id="IPR015947">
    <property type="entry name" value="PUA-like_sf"/>
</dbReference>
<organism evidence="2 3">
    <name type="scientific">Ancylobacter aquaticus</name>
    <dbReference type="NCBI Taxonomy" id="100"/>
    <lineage>
        <taxon>Bacteria</taxon>
        <taxon>Pseudomonadati</taxon>
        <taxon>Pseudomonadota</taxon>
        <taxon>Alphaproteobacteria</taxon>
        <taxon>Hyphomicrobiales</taxon>
        <taxon>Xanthobacteraceae</taxon>
        <taxon>Ancylobacter</taxon>
    </lineage>
</organism>
<dbReference type="AlphaFoldDB" id="A0A4R1HP04"/>
<dbReference type="Gene3D" id="3.10.400.10">
    <property type="entry name" value="Sulfate adenylyltransferase"/>
    <property type="match status" value="1"/>
</dbReference>
<name>A0A4R1HP04_ANCAQ</name>
<dbReference type="InterPro" id="IPR009326">
    <property type="entry name" value="DUF984"/>
</dbReference>
<reference evidence="2 3" key="1">
    <citation type="submission" date="2019-03" db="EMBL/GenBank/DDBJ databases">
        <title>Genomic Encyclopedia of Type Strains, Phase IV (KMG-IV): sequencing the most valuable type-strain genomes for metagenomic binning, comparative biology and taxonomic classification.</title>
        <authorList>
            <person name="Goeker M."/>
        </authorList>
    </citation>
    <scope>NUCLEOTIDE SEQUENCE [LARGE SCALE GENOMIC DNA]</scope>
    <source>
        <strain evidence="2 3">DSM 101</strain>
    </source>
</reference>
<feature type="domain" description="ASCH" evidence="1">
    <location>
        <begin position="54"/>
        <end position="177"/>
    </location>
</feature>
<dbReference type="EMBL" id="SMFY01000003">
    <property type="protein sequence ID" value="TCK23818.1"/>
    <property type="molecule type" value="Genomic_DNA"/>
</dbReference>
<evidence type="ECO:0000259" key="1">
    <source>
        <dbReference type="SMART" id="SM01022"/>
    </source>
</evidence>
<dbReference type="InterPro" id="IPR007374">
    <property type="entry name" value="ASCH_domain"/>
</dbReference>
<dbReference type="RefSeq" id="WP_165901644.1">
    <property type="nucleotide sequence ID" value="NZ_SMFY01000003.1"/>
</dbReference>
<evidence type="ECO:0000313" key="2">
    <source>
        <dbReference type="EMBL" id="TCK23818.1"/>
    </source>
</evidence>
<dbReference type="Proteomes" id="UP000295030">
    <property type="component" value="Unassembled WGS sequence"/>
</dbReference>
<dbReference type="PANTHER" id="PTHR39203:SF1">
    <property type="entry name" value="CYTOPLASMIC PROTEIN"/>
    <property type="match status" value="1"/>
</dbReference>
<dbReference type="PANTHER" id="PTHR39203">
    <property type="entry name" value="CYTOPLASMIC PROTEIN-RELATED"/>
    <property type="match status" value="1"/>
</dbReference>
<dbReference type="SUPFAM" id="SSF88697">
    <property type="entry name" value="PUA domain-like"/>
    <property type="match status" value="1"/>
</dbReference>
<dbReference type="CDD" id="cd06553">
    <property type="entry name" value="ASCH_Ef3133_like"/>
    <property type="match status" value="1"/>
</dbReference>
<dbReference type="Pfam" id="PF04266">
    <property type="entry name" value="ASCH"/>
    <property type="match status" value="1"/>
</dbReference>
<gene>
    <name evidence="2" type="ORF">EV667_3660</name>
</gene>